<dbReference type="InterPro" id="IPR002933">
    <property type="entry name" value="Peptidase_M20"/>
</dbReference>
<evidence type="ECO:0000256" key="1">
    <source>
        <dbReference type="ARBA" id="ARBA00022801"/>
    </source>
</evidence>
<dbReference type="InterPro" id="IPR017439">
    <property type="entry name" value="Amidohydrolase"/>
</dbReference>
<sequence>MSAVDAIDASVLQRARALRHALHRAPELSGAEHATAVRIAAEMRALGAAEVITGLGGTGVAAVFGSGQDGLVIRCELDALPIEETGAPAWRSEQPGVAHLCGHDGHMAILHAVAQVLSRSSPAGRVILLFQPAEETGAGARAVLADPRFAALGARMAISLHNLPGLPLGAVALREGPANCASRGLRVRLNGRTAHASQPETGKSPGVALAALIPGLAGLSRDLPTDDVRFRLATVTHARLGVPAFGVAPGEAELYVTLRTLLDDQMADLEAEARGMIAGAARGFGTEITVHEAFGHCVNAPEAVALLERAVEGLPRKDAAVPMRASEDFGLFGSVMPSAMFFLGAGEEAPALHNPDYDFPDELIGIGAAIFLGAIAAQGG</sequence>
<feature type="binding site" evidence="2">
    <location>
        <position position="161"/>
    </location>
    <ligand>
        <name>Mn(2+)</name>
        <dbReference type="ChEBI" id="CHEBI:29035"/>
        <label>2</label>
    </ligand>
</feature>
<dbReference type="RefSeq" id="WP_052244216.1">
    <property type="nucleotide sequence ID" value="NZ_JSUQ01000001.1"/>
</dbReference>
<gene>
    <name evidence="4" type="ORF">OA50_00385</name>
</gene>
<dbReference type="InterPro" id="IPR011650">
    <property type="entry name" value="Peptidase_M20_dimer"/>
</dbReference>
<dbReference type="InterPro" id="IPR036264">
    <property type="entry name" value="Bact_exopeptidase_dim_dom"/>
</dbReference>
<feature type="binding site" evidence="2">
    <location>
        <position position="135"/>
    </location>
    <ligand>
        <name>Mn(2+)</name>
        <dbReference type="ChEBI" id="CHEBI:29035"/>
        <label>2</label>
    </ligand>
</feature>
<dbReference type="GO" id="GO:0016787">
    <property type="term" value="F:hydrolase activity"/>
    <property type="evidence" value="ECO:0007669"/>
    <property type="project" value="UniProtKB-KW"/>
</dbReference>
<feature type="domain" description="Peptidase M20 dimerisation" evidence="3">
    <location>
        <begin position="183"/>
        <end position="278"/>
    </location>
</feature>
<reference evidence="4 5" key="1">
    <citation type="submission" date="2014-10" db="EMBL/GenBank/DDBJ databases">
        <title>Genome sequence of Ponticoccus sp. strain UMTAT08 isolated from clonal culture of toxic dinoflagellate Alexandrium tamiyavanichii.</title>
        <authorList>
            <person name="Gan H.Y."/>
            <person name="Muhd D.-D."/>
            <person name="Mohd Noor M.E."/>
            <person name="Yeong Y.S."/>
            <person name="Usup G."/>
        </authorList>
    </citation>
    <scope>NUCLEOTIDE SEQUENCE [LARGE SCALE GENOMIC DNA]</scope>
    <source>
        <strain evidence="4 5">UMTAT08</strain>
    </source>
</reference>
<dbReference type="GO" id="GO:0046872">
    <property type="term" value="F:metal ion binding"/>
    <property type="evidence" value="ECO:0007669"/>
    <property type="project" value="UniProtKB-KW"/>
</dbReference>
<dbReference type="Pfam" id="PF07687">
    <property type="entry name" value="M20_dimer"/>
    <property type="match status" value="1"/>
</dbReference>
<feature type="binding site" evidence="2">
    <location>
        <position position="103"/>
    </location>
    <ligand>
        <name>Mn(2+)</name>
        <dbReference type="ChEBI" id="CHEBI:29035"/>
        <label>2</label>
    </ligand>
</feature>
<dbReference type="SUPFAM" id="SSF55031">
    <property type="entry name" value="Bacterial exopeptidase dimerisation domain"/>
    <property type="match status" value="1"/>
</dbReference>
<dbReference type="PANTHER" id="PTHR11014">
    <property type="entry name" value="PEPTIDASE M20 FAMILY MEMBER"/>
    <property type="match status" value="1"/>
</dbReference>
<dbReference type="SUPFAM" id="SSF53187">
    <property type="entry name" value="Zn-dependent exopeptidases"/>
    <property type="match status" value="1"/>
</dbReference>
<keyword evidence="5" id="KW-1185">Reference proteome</keyword>
<evidence type="ECO:0000256" key="2">
    <source>
        <dbReference type="PIRSR" id="PIRSR005962-1"/>
    </source>
</evidence>
<dbReference type="Proteomes" id="UP000030960">
    <property type="component" value="Unassembled WGS sequence"/>
</dbReference>
<evidence type="ECO:0000313" key="4">
    <source>
        <dbReference type="EMBL" id="KHQ55349.1"/>
    </source>
</evidence>
<comment type="caution">
    <text evidence="4">The sequence shown here is derived from an EMBL/GenBank/DDBJ whole genome shotgun (WGS) entry which is preliminary data.</text>
</comment>
<feature type="binding site" evidence="2">
    <location>
        <position position="101"/>
    </location>
    <ligand>
        <name>Mn(2+)</name>
        <dbReference type="ChEBI" id="CHEBI:29035"/>
        <label>2</label>
    </ligand>
</feature>
<keyword evidence="2" id="KW-0464">Manganese</keyword>
<dbReference type="PATRIC" id="fig|1515334.3.peg.388"/>
<evidence type="ECO:0000259" key="3">
    <source>
        <dbReference type="Pfam" id="PF07687"/>
    </source>
</evidence>
<feature type="binding site" evidence="2">
    <location>
        <position position="353"/>
    </location>
    <ligand>
        <name>Mn(2+)</name>
        <dbReference type="ChEBI" id="CHEBI:29035"/>
        <label>2</label>
    </ligand>
</feature>
<protein>
    <submittedName>
        <fullName evidence="4">Cellulose synthesis protein</fullName>
    </submittedName>
</protein>
<organism evidence="4 5">
    <name type="scientific">Mameliella alba</name>
    <dbReference type="NCBI Taxonomy" id="561184"/>
    <lineage>
        <taxon>Bacteria</taxon>
        <taxon>Pseudomonadati</taxon>
        <taxon>Pseudomonadota</taxon>
        <taxon>Alphaproteobacteria</taxon>
        <taxon>Rhodobacterales</taxon>
        <taxon>Roseobacteraceae</taxon>
        <taxon>Mameliella</taxon>
    </lineage>
</organism>
<evidence type="ECO:0000313" key="5">
    <source>
        <dbReference type="Proteomes" id="UP000030960"/>
    </source>
</evidence>
<dbReference type="Gene3D" id="3.30.70.360">
    <property type="match status" value="1"/>
</dbReference>
<comment type="cofactor">
    <cofactor evidence="2">
        <name>Mn(2+)</name>
        <dbReference type="ChEBI" id="CHEBI:29035"/>
    </cofactor>
    <text evidence="2">The Mn(2+) ion enhances activity.</text>
</comment>
<accession>A0A0B3SY59</accession>
<dbReference type="NCBIfam" id="TIGR01891">
    <property type="entry name" value="amidohydrolases"/>
    <property type="match status" value="1"/>
</dbReference>
<proteinExistence type="predicted"/>
<dbReference type="OrthoDB" id="9777385at2"/>
<dbReference type="Gene3D" id="3.40.630.10">
    <property type="entry name" value="Zn peptidases"/>
    <property type="match status" value="1"/>
</dbReference>
<keyword evidence="2" id="KW-0479">Metal-binding</keyword>
<dbReference type="AlphaFoldDB" id="A0A0B3SY59"/>
<dbReference type="STRING" id="561184.SAMN05216376_103389"/>
<dbReference type="PIRSF" id="PIRSF005962">
    <property type="entry name" value="Pept_M20D_amidohydro"/>
    <property type="match status" value="1"/>
</dbReference>
<name>A0A0B3SY59_9RHOB</name>
<keyword evidence="1" id="KW-0378">Hydrolase</keyword>
<dbReference type="EMBL" id="JSUQ01000001">
    <property type="protein sequence ID" value="KHQ55349.1"/>
    <property type="molecule type" value="Genomic_DNA"/>
</dbReference>
<dbReference type="Pfam" id="PF01546">
    <property type="entry name" value="Peptidase_M20"/>
    <property type="match status" value="1"/>
</dbReference>
<dbReference type="PANTHER" id="PTHR11014:SF169">
    <property type="entry name" value="CLAN MH, FAMILY M20, PEPTIDASE T-LIKE METALLOPEPTIDASE"/>
    <property type="match status" value="1"/>
</dbReference>